<protein>
    <recommendedName>
        <fullName evidence="6">Peptidase S1 domain-containing protein</fullName>
    </recommendedName>
</protein>
<sequence length="88" mass="9443">MIPSTLQQVTLKTVSYTDSTCAPVIVDWNLHFCAGVDGGGKGTCQGDSGGPIMMFDQTWYAVGIVNYAISCARANYSGVYARVAYYQS</sequence>
<dbReference type="PANTHER" id="PTHR24253:SF176">
    <property type="entry name" value="CORIN, ISOFORM B"/>
    <property type="match status" value="1"/>
</dbReference>
<dbReference type="InterPro" id="IPR043504">
    <property type="entry name" value="Peptidase_S1_PA_chymotrypsin"/>
</dbReference>
<gene>
    <name evidence="7" type="ORF">FNK824_LOCUS37520</name>
</gene>
<dbReference type="GO" id="GO:0006508">
    <property type="term" value="P:proteolysis"/>
    <property type="evidence" value="ECO:0007669"/>
    <property type="project" value="InterPro"/>
</dbReference>
<comment type="subcellular location">
    <subcellularLocation>
        <location evidence="1">Secreted</location>
    </subcellularLocation>
</comment>
<dbReference type="SUPFAM" id="SSF50494">
    <property type="entry name" value="Trypsin-like serine proteases"/>
    <property type="match status" value="1"/>
</dbReference>
<dbReference type="InterPro" id="IPR033116">
    <property type="entry name" value="TRYPSIN_SER"/>
</dbReference>
<evidence type="ECO:0000259" key="6">
    <source>
        <dbReference type="PROSITE" id="PS50240"/>
    </source>
</evidence>
<dbReference type="Gene3D" id="2.40.10.10">
    <property type="entry name" value="Trypsin-like serine proteases"/>
    <property type="match status" value="1"/>
</dbReference>
<accession>A0A820DAF1</accession>
<keyword evidence="2" id="KW-0964">Secreted</keyword>
<keyword evidence="4" id="KW-1015">Disulfide bond</keyword>
<keyword evidence="3" id="KW-0732">Signal</keyword>
<evidence type="ECO:0000313" key="7">
    <source>
        <dbReference type="EMBL" id="CAF4226907.1"/>
    </source>
</evidence>
<evidence type="ECO:0000256" key="2">
    <source>
        <dbReference type="ARBA" id="ARBA00022525"/>
    </source>
</evidence>
<dbReference type="InterPro" id="IPR001254">
    <property type="entry name" value="Trypsin_dom"/>
</dbReference>
<reference evidence="7" key="1">
    <citation type="submission" date="2021-02" db="EMBL/GenBank/DDBJ databases">
        <authorList>
            <person name="Nowell W R."/>
        </authorList>
    </citation>
    <scope>NUCLEOTIDE SEQUENCE</scope>
</reference>
<organism evidence="7 8">
    <name type="scientific">Rotaria sordida</name>
    <dbReference type="NCBI Taxonomy" id="392033"/>
    <lineage>
        <taxon>Eukaryota</taxon>
        <taxon>Metazoa</taxon>
        <taxon>Spiralia</taxon>
        <taxon>Gnathifera</taxon>
        <taxon>Rotifera</taxon>
        <taxon>Eurotatoria</taxon>
        <taxon>Bdelloidea</taxon>
        <taxon>Philodinida</taxon>
        <taxon>Philodinidae</taxon>
        <taxon>Rotaria</taxon>
    </lineage>
</organism>
<evidence type="ECO:0000256" key="3">
    <source>
        <dbReference type="ARBA" id="ARBA00022729"/>
    </source>
</evidence>
<evidence type="ECO:0000256" key="5">
    <source>
        <dbReference type="ARBA" id="ARBA00023180"/>
    </source>
</evidence>
<dbReference type="EMBL" id="CAJOBE010019218">
    <property type="protein sequence ID" value="CAF4226907.1"/>
    <property type="molecule type" value="Genomic_DNA"/>
</dbReference>
<keyword evidence="5" id="KW-0325">Glycoprotein</keyword>
<evidence type="ECO:0000256" key="4">
    <source>
        <dbReference type="ARBA" id="ARBA00023157"/>
    </source>
</evidence>
<feature type="non-terminal residue" evidence="7">
    <location>
        <position position="1"/>
    </location>
</feature>
<proteinExistence type="predicted"/>
<evidence type="ECO:0000313" key="8">
    <source>
        <dbReference type="Proteomes" id="UP000663874"/>
    </source>
</evidence>
<feature type="domain" description="Peptidase S1" evidence="6">
    <location>
        <begin position="1"/>
        <end position="88"/>
    </location>
</feature>
<comment type="caution">
    <text evidence="7">The sequence shown here is derived from an EMBL/GenBank/DDBJ whole genome shotgun (WGS) entry which is preliminary data.</text>
</comment>
<dbReference type="FunFam" id="2.40.10.10:FF:000054">
    <property type="entry name" value="Complement C1r subcomponent"/>
    <property type="match status" value="1"/>
</dbReference>
<name>A0A820DAF1_9BILA</name>
<dbReference type="GO" id="GO:0004252">
    <property type="term" value="F:serine-type endopeptidase activity"/>
    <property type="evidence" value="ECO:0007669"/>
    <property type="project" value="InterPro"/>
</dbReference>
<dbReference type="GO" id="GO:0005576">
    <property type="term" value="C:extracellular region"/>
    <property type="evidence" value="ECO:0007669"/>
    <property type="project" value="UniProtKB-SubCell"/>
</dbReference>
<dbReference type="PROSITE" id="PS50240">
    <property type="entry name" value="TRYPSIN_DOM"/>
    <property type="match status" value="1"/>
</dbReference>
<dbReference type="InterPro" id="IPR009003">
    <property type="entry name" value="Peptidase_S1_PA"/>
</dbReference>
<dbReference type="Pfam" id="PF00089">
    <property type="entry name" value="Trypsin"/>
    <property type="match status" value="1"/>
</dbReference>
<dbReference type="AlphaFoldDB" id="A0A820DAF1"/>
<dbReference type="PANTHER" id="PTHR24253">
    <property type="entry name" value="TRANSMEMBRANE PROTEASE SERINE"/>
    <property type="match status" value="1"/>
</dbReference>
<dbReference type="PROSITE" id="PS00135">
    <property type="entry name" value="TRYPSIN_SER"/>
    <property type="match status" value="1"/>
</dbReference>
<dbReference type="Proteomes" id="UP000663874">
    <property type="component" value="Unassembled WGS sequence"/>
</dbReference>
<evidence type="ECO:0000256" key="1">
    <source>
        <dbReference type="ARBA" id="ARBA00004613"/>
    </source>
</evidence>